<evidence type="ECO:0000313" key="3">
    <source>
        <dbReference type="Proteomes" id="UP000605013"/>
    </source>
</evidence>
<reference evidence="2 3" key="1">
    <citation type="submission" date="2020-12" db="EMBL/GenBank/DDBJ databases">
        <title>Olleya sediminilitoris sp. nov., isolated from a tidal flat.</title>
        <authorList>
            <person name="Park S."/>
            <person name="Yoon J.-H."/>
        </authorList>
    </citation>
    <scope>NUCLEOTIDE SEQUENCE [LARGE SCALE GENOMIC DNA]</scope>
    <source>
        <strain evidence="2 3">YSTF-M6</strain>
    </source>
</reference>
<feature type="signal peptide" evidence="1">
    <location>
        <begin position="1"/>
        <end position="22"/>
    </location>
</feature>
<name>A0ABS1WPM8_9FLAO</name>
<gene>
    <name evidence="2" type="ORF">JAO71_14830</name>
</gene>
<feature type="chain" id="PRO_5047052623" evidence="1">
    <location>
        <begin position="23"/>
        <end position="139"/>
    </location>
</feature>
<protein>
    <submittedName>
        <fullName evidence="2">Uncharacterized protein</fullName>
    </submittedName>
</protein>
<keyword evidence="3" id="KW-1185">Reference proteome</keyword>
<dbReference type="EMBL" id="JAEMEF010000017">
    <property type="protein sequence ID" value="MBL7561078.1"/>
    <property type="molecule type" value="Genomic_DNA"/>
</dbReference>
<proteinExistence type="predicted"/>
<accession>A0ABS1WPM8</accession>
<evidence type="ECO:0000256" key="1">
    <source>
        <dbReference type="SAM" id="SignalP"/>
    </source>
</evidence>
<keyword evidence="1" id="KW-0732">Signal</keyword>
<sequence length="139" mass="15152">MKYLVRLSVKICLILFVSSCTVDSLEDTANEESTNSYSVVNSQSCDNQDPQSQLTNNGSVAFTFQIIDLNNNLIELVNIAPNTSTTWVSFPEGATVFNVTSNTTGVSDDKVFIDMSNCSEVEIVINSINKIDSPVINSL</sequence>
<comment type="caution">
    <text evidence="2">The sequence shown here is derived from an EMBL/GenBank/DDBJ whole genome shotgun (WGS) entry which is preliminary data.</text>
</comment>
<evidence type="ECO:0000313" key="2">
    <source>
        <dbReference type="EMBL" id="MBL7561078.1"/>
    </source>
</evidence>
<dbReference type="Proteomes" id="UP000605013">
    <property type="component" value="Unassembled WGS sequence"/>
</dbReference>
<dbReference type="RefSeq" id="WP_203001573.1">
    <property type="nucleotide sequence ID" value="NZ_JAEMEF010000017.1"/>
</dbReference>
<organism evidence="2 3">
    <name type="scientific">Olleya sediminilitoris</name>
    <dbReference type="NCBI Taxonomy" id="2795739"/>
    <lineage>
        <taxon>Bacteria</taxon>
        <taxon>Pseudomonadati</taxon>
        <taxon>Bacteroidota</taxon>
        <taxon>Flavobacteriia</taxon>
        <taxon>Flavobacteriales</taxon>
        <taxon>Flavobacteriaceae</taxon>
    </lineage>
</organism>